<proteinExistence type="predicted"/>
<evidence type="ECO:0000256" key="1">
    <source>
        <dbReference type="ARBA" id="ARBA00023015"/>
    </source>
</evidence>
<dbReference type="RefSeq" id="WP_091615748.1">
    <property type="nucleotide sequence ID" value="NZ_FOEF01000003.1"/>
</dbReference>
<keyword evidence="3" id="KW-0804">Transcription</keyword>
<dbReference type="PROSITE" id="PS50977">
    <property type="entry name" value="HTH_TETR_2"/>
    <property type="match status" value="1"/>
</dbReference>
<evidence type="ECO:0000259" key="5">
    <source>
        <dbReference type="PROSITE" id="PS50977"/>
    </source>
</evidence>
<dbReference type="GO" id="GO:0000976">
    <property type="term" value="F:transcription cis-regulatory region binding"/>
    <property type="evidence" value="ECO:0007669"/>
    <property type="project" value="TreeGrafter"/>
</dbReference>
<dbReference type="STRING" id="394193.SAMN04489732_103450"/>
<dbReference type="Proteomes" id="UP000198582">
    <property type="component" value="Unassembled WGS sequence"/>
</dbReference>
<organism evidence="6 7">
    <name type="scientific">Amycolatopsis saalfeldensis</name>
    <dbReference type="NCBI Taxonomy" id="394193"/>
    <lineage>
        <taxon>Bacteria</taxon>
        <taxon>Bacillati</taxon>
        <taxon>Actinomycetota</taxon>
        <taxon>Actinomycetes</taxon>
        <taxon>Pseudonocardiales</taxon>
        <taxon>Pseudonocardiaceae</taxon>
        <taxon>Amycolatopsis</taxon>
    </lineage>
</organism>
<dbReference type="InterPro" id="IPR009057">
    <property type="entry name" value="Homeodomain-like_sf"/>
</dbReference>
<dbReference type="OrthoDB" id="8479950at2"/>
<evidence type="ECO:0000256" key="3">
    <source>
        <dbReference type="ARBA" id="ARBA00023163"/>
    </source>
</evidence>
<keyword evidence="1" id="KW-0805">Transcription regulation</keyword>
<dbReference type="FunFam" id="1.10.10.60:FF:000141">
    <property type="entry name" value="TetR family transcriptional regulator"/>
    <property type="match status" value="1"/>
</dbReference>
<dbReference type="GO" id="GO:0045892">
    <property type="term" value="P:negative regulation of DNA-templated transcription"/>
    <property type="evidence" value="ECO:0007669"/>
    <property type="project" value="UniProtKB-ARBA"/>
</dbReference>
<dbReference type="InterPro" id="IPR001647">
    <property type="entry name" value="HTH_TetR"/>
</dbReference>
<dbReference type="PRINTS" id="PR00455">
    <property type="entry name" value="HTHTETR"/>
</dbReference>
<dbReference type="Pfam" id="PF00440">
    <property type="entry name" value="TetR_N"/>
    <property type="match status" value="1"/>
</dbReference>
<dbReference type="Gene3D" id="1.10.357.10">
    <property type="entry name" value="Tetracycline Repressor, domain 2"/>
    <property type="match status" value="1"/>
</dbReference>
<dbReference type="InterPro" id="IPR050109">
    <property type="entry name" value="HTH-type_TetR-like_transc_reg"/>
</dbReference>
<reference evidence="6 7" key="1">
    <citation type="submission" date="2016-10" db="EMBL/GenBank/DDBJ databases">
        <authorList>
            <person name="de Groot N.N."/>
        </authorList>
    </citation>
    <scope>NUCLEOTIDE SEQUENCE [LARGE SCALE GENOMIC DNA]</scope>
    <source>
        <strain evidence="6 7">DSM 44993</strain>
    </source>
</reference>
<evidence type="ECO:0000256" key="4">
    <source>
        <dbReference type="PROSITE-ProRule" id="PRU00335"/>
    </source>
</evidence>
<evidence type="ECO:0000313" key="7">
    <source>
        <dbReference type="Proteomes" id="UP000198582"/>
    </source>
</evidence>
<keyword evidence="7" id="KW-1185">Reference proteome</keyword>
<gene>
    <name evidence="6" type="ORF">SAMN04489732_103450</name>
</gene>
<dbReference type="EMBL" id="FOEF01000003">
    <property type="protein sequence ID" value="SEP06370.1"/>
    <property type="molecule type" value="Genomic_DNA"/>
</dbReference>
<accession>A0A1H8UT24</accession>
<sequence>MTPRRRLDRAERRKELLQAGAELFAAKPYAEVAMEDVAERAGISRAALYQYFPGKRDLFAAIYRQAADRLVAEVRFDPETPVEELVSAGLDAHIDYFAANRNTAIAANQVLAGDPVIQAIINEECAAQGRGLLEATGLTGHPTAPAVVMGWLVFVRSLCVEWITTDAFSRESLRDTCVGALRGALAALEPTPDAREPE</sequence>
<evidence type="ECO:0000256" key="2">
    <source>
        <dbReference type="ARBA" id="ARBA00023125"/>
    </source>
</evidence>
<dbReference type="PANTHER" id="PTHR30055:SF174">
    <property type="entry name" value="TRANSCRIPTIONAL REGULATORY PROTEIN (PROBABLY TETR-FAMILY)-RELATED"/>
    <property type="match status" value="1"/>
</dbReference>
<feature type="DNA-binding region" description="H-T-H motif" evidence="4">
    <location>
        <begin position="33"/>
        <end position="52"/>
    </location>
</feature>
<keyword evidence="2 4" id="KW-0238">DNA-binding</keyword>
<dbReference type="SUPFAM" id="SSF46689">
    <property type="entry name" value="Homeodomain-like"/>
    <property type="match status" value="1"/>
</dbReference>
<protein>
    <submittedName>
        <fullName evidence="6">Regulatory protein, tetR family</fullName>
    </submittedName>
</protein>
<dbReference type="PANTHER" id="PTHR30055">
    <property type="entry name" value="HTH-TYPE TRANSCRIPTIONAL REGULATOR RUTR"/>
    <property type="match status" value="1"/>
</dbReference>
<feature type="domain" description="HTH tetR-type" evidence="5">
    <location>
        <begin position="10"/>
        <end position="70"/>
    </location>
</feature>
<name>A0A1H8UT24_9PSEU</name>
<evidence type="ECO:0000313" key="6">
    <source>
        <dbReference type="EMBL" id="SEP06370.1"/>
    </source>
</evidence>
<dbReference type="AlphaFoldDB" id="A0A1H8UT24"/>
<dbReference type="GO" id="GO:0003700">
    <property type="term" value="F:DNA-binding transcription factor activity"/>
    <property type="evidence" value="ECO:0007669"/>
    <property type="project" value="TreeGrafter"/>
</dbReference>